<dbReference type="EMBL" id="MHOX01000029">
    <property type="protein sequence ID" value="OGZ70333.1"/>
    <property type="molecule type" value="Genomic_DNA"/>
</dbReference>
<comment type="caution">
    <text evidence="1">The sequence shown here is derived from an EMBL/GenBank/DDBJ whole genome shotgun (WGS) entry which is preliminary data.</text>
</comment>
<proteinExistence type="predicted"/>
<protein>
    <submittedName>
        <fullName evidence="1">Uncharacterized protein</fullName>
    </submittedName>
</protein>
<gene>
    <name evidence="1" type="ORF">A2904_00070</name>
</gene>
<reference evidence="1 2" key="1">
    <citation type="journal article" date="2016" name="Nat. Commun.">
        <title>Thousands of microbial genomes shed light on interconnected biogeochemical processes in an aquifer system.</title>
        <authorList>
            <person name="Anantharaman K."/>
            <person name="Brown C.T."/>
            <person name="Hug L.A."/>
            <person name="Sharon I."/>
            <person name="Castelle C.J."/>
            <person name="Probst A.J."/>
            <person name="Thomas B.C."/>
            <person name="Singh A."/>
            <person name="Wilkins M.J."/>
            <person name="Karaoz U."/>
            <person name="Brodie E.L."/>
            <person name="Williams K.H."/>
            <person name="Hubbard S.S."/>
            <person name="Banfield J.F."/>
        </authorList>
    </citation>
    <scope>NUCLEOTIDE SEQUENCE [LARGE SCALE GENOMIC DNA]</scope>
</reference>
<evidence type="ECO:0000313" key="2">
    <source>
        <dbReference type="Proteomes" id="UP000176308"/>
    </source>
</evidence>
<evidence type="ECO:0000313" key="1">
    <source>
        <dbReference type="EMBL" id="OGZ70333.1"/>
    </source>
</evidence>
<dbReference type="Proteomes" id="UP000176308">
    <property type="component" value="Unassembled WGS sequence"/>
</dbReference>
<dbReference type="AlphaFoldDB" id="A0A1G2I6B8"/>
<organism evidence="1 2">
    <name type="scientific">Candidatus Staskawiczbacteria bacterium RIFCSPLOWO2_01_FULL_33_9</name>
    <dbReference type="NCBI Taxonomy" id="1802211"/>
    <lineage>
        <taxon>Bacteria</taxon>
        <taxon>Candidatus Staskawicziibacteriota</taxon>
    </lineage>
</organism>
<sequence>MEFEIKNIKESVNGIMREIGYKPAYFQNDGEFSIVKQLGRNDYPRFHLYIRQSFDSAQDKLNTFIFNLHLDQKKPSYNGAKGHSGEYDGSVLKEEAERIKNILK</sequence>
<name>A0A1G2I6B8_9BACT</name>
<accession>A0A1G2I6B8</accession>